<dbReference type="Gene3D" id="3.50.50.60">
    <property type="entry name" value="FAD/NAD(P)-binding domain"/>
    <property type="match status" value="2"/>
</dbReference>
<feature type="non-terminal residue" evidence="3">
    <location>
        <position position="386"/>
    </location>
</feature>
<protein>
    <submittedName>
        <fullName evidence="3">Glucose dehydrogenase [FAD quinone]-like 17</fullName>
    </submittedName>
</protein>
<accession>A0A8J5N825</accession>
<evidence type="ECO:0000313" key="3">
    <source>
        <dbReference type="EMBL" id="KAG7175565.1"/>
    </source>
</evidence>
<dbReference type="SUPFAM" id="SSF51905">
    <property type="entry name" value="FAD/NAD(P)-binding domain"/>
    <property type="match status" value="1"/>
</dbReference>
<keyword evidence="4" id="KW-1185">Reference proteome</keyword>
<dbReference type="PANTHER" id="PTHR11552:SF227">
    <property type="entry name" value="GLUCOSE DEHYDROGENASE [FAD, QUINONE]-LIKE PROTEIN"/>
    <property type="match status" value="1"/>
</dbReference>
<feature type="domain" description="Glucose-methanol-choline oxidoreductase N-terminal" evidence="2">
    <location>
        <begin position="273"/>
        <end position="287"/>
    </location>
</feature>
<dbReference type="Pfam" id="PF00732">
    <property type="entry name" value="GMC_oxred_N"/>
    <property type="match status" value="2"/>
</dbReference>
<dbReference type="InterPro" id="IPR012132">
    <property type="entry name" value="GMC_OxRdtase"/>
</dbReference>
<comment type="caution">
    <text evidence="3">The sequence shown here is derived from an EMBL/GenBank/DDBJ whole genome shotgun (WGS) entry which is preliminary data.</text>
</comment>
<sequence>MSLSFIRDTFLGVTTAAVLPVLRLLLINVINEAGQGNFELSGPLTPSYDFIIVGGGTAGCVLAGRLSEVAGWRVLLLEAGGPPPLETYVPAFQPFDFIPGYSEDWGYSTASRQPQGRVLGGGSTVNAMYHVRGNRRDFDQWAALGNPGWDYHSVLPYFIKAEDYRVSLPHTEAYHGRGGPIGVTQAPLTPFSRAFIQSGLDLGYSVIDYNGPEQLGFSPATFSTKDESDHQLPEVLYSRPPSDLTSISLTAPPSYSHEVLTVGARREVILSAGPVESPKLLMLSGVGPKDHLHKHKVKVVTDLPGVGHNVHDHTEVLGLSWTTVKGSTAADLLQTYNPISLQQYKTTRQGPLSTAPLSFTNAWVKVLQDGDPYWPYYKCSSMASLS</sequence>
<dbReference type="InterPro" id="IPR000172">
    <property type="entry name" value="GMC_OxRdtase_N"/>
</dbReference>
<dbReference type="PROSITE" id="PS00624">
    <property type="entry name" value="GMC_OXRED_2"/>
    <property type="match status" value="1"/>
</dbReference>
<proteinExistence type="inferred from homology"/>
<dbReference type="Proteomes" id="UP000747542">
    <property type="component" value="Unassembled WGS sequence"/>
</dbReference>
<dbReference type="EMBL" id="JAHLQT010005507">
    <property type="protein sequence ID" value="KAG7175565.1"/>
    <property type="molecule type" value="Genomic_DNA"/>
</dbReference>
<comment type="similarity">
    <text evidence="1">Belongs to the GMC oxidoreductase family.</text>
</comment>
<reference evidence="3" key="1">
    <citation type="journal article" date="2021" name="Sci. Adv.">
        <title>The American lobster genome reveals insights on longevity, neural, and immune adaptations.</title>
        <authorList>
            <person name="Polinski J.M."/>
            <person name="Zimin A.V."/>
            <person name="Clark K.F."/>
            <person name="Kohn A.B."/>
            <person name="Sadowski N."/>
            <person name="Timp W."/>
            <person name="Ptitsyn A."/>
            <person name="Khanna P."/>
            <person name="Romanova D.Y."/>
            <person name="Williams P."/>
            <person name="Greenwood S.J."/>
            <person name="Moroz L.L."/>
            <person name="Walt D.R."/>
            <person name="Bodnar A.G."/>
        </authorList>
    </citation>
    <scope>NUCLEOTIDE SEQUENCE</scope>
    <source>
        <strain evidence="3">GMGI-L3</strain>
    </source>
</reference>
<evidence type="ECO:0000259" key="2">
    <source>
        <dbReference type="PROSITE" id="PS00624"/>
    </source>
</evidence>
<dbReference type="InterPro" id="IPR036188">
    <property type="entry name" value="FAD/NAD-bd_sf"/>
</dbReference>
<dbReference type="AlphaFoldDB" id="A0A8J5N825"/>
<dbReference type="GO" id="GO:0016614">
    <property type="term" value="F:oxidoreductase activity, acting on CH-OH group of donors"/>
    <property type="evidence" value="ECO:0007669"/>
    <property type="project" value="InterPro"/>
</dbReference>
<dbReference type="GO" id="GO:0050660">
    <property type="term" value="F:flavin adenine dinucleotide binding"/>
    <property type="evidence" value="ECO:0007669"/>
    <property type="project" value="InterPro"/>
</dbReference>
<name>A0A8J5N825_HOMAM</name>
<evidence type="ECO:0000313" key="4">
    <source>
        <dbReference type="Proteomes" id="UP000747542"/>
    </source>
</evidence>
<gene>
    <name evidence="3" type="primary">Gld-L17</name>
    <name evidence="3" type="ORF">Hamer_G025516</name>
</gene>
<dbReference type="PANTHER" id="PTHR11552">
    <property type="entry name" value="GLUCOSE-METHANOL-CHOLINE GMC OXIDOREDUCTASE"/>
    <property type="match status" value="1"/>
</dbReference>
<organism evidence="3 4">
    <name type="scientific">Homarus americanus</name>
    <name type="common">American lobster</name>
    <dbReference type="NCBI Taxonomy" id="6706"/>
    <lineage>
        <taxon>Eukaryota</taxon>
        <taxon>Metazoa</taxon>
        <taxon>Ecdysozoa</taxon>
        <taxon>Arthropoda</taxon>
        <taxon>Crustacea</taxon>
        <taxon>Multicrustacea</taxon>
        <taxon>Malacostraca</taxon>
        <taxon>Eumalacostraca</taxon>
        <taxon>Eucarida</taxon>
        <taxon>Decapoda</taxon>
        <taxon>Pleocyemata</taxon>
        <taxon>Astacidea</taxon>
        <taxon>Nephropoidea</taxon>
        <taxon>Nephropidae</taxon>
        <taxon>Homarus</taxon>
    </lineage>
</organism>
<evidence type="ECO:0000256" key="1">
    <source>
        <dbReference type="ARBA" id="ARBA00010790"/>
    </source>
</evidence>